<comment type="caution">
    <text evidence="2">The sequence shown here is derived from an EMBL/GenBank/DDBJ whole genome shotgun (WGS) entry which is preliminary data.</text>
</comment>
<organism evidence="2 3">
    <name type="scientific">candidate division WWE3 bacterium RIFCSPLOWO2_01_FULL_41_18</name>
    <dbReference type="NCBI Taxonomy" id="1802625"/>
    <lineage>
        <taxon>Bacteria</taxon>
        <taxon>Katanobacteria</taxon>
    </lineage>
</organism>
<sequence>MKKPIILFLGAIFIYFVSWYSIYNTNINQFIIQSEDTIPSMFLPFSIIKKGTLYLDDYYQIMIERYPHPDDKKYILGKTPFYLRKVSGHYLSAFPIMSSILALPIYLIPVFLNIDVNWFNIALLARLSSAIIVGLSGVFLYQLLLKLTKEDNAFIITLIYLFATINFASISQALWQHGTLELFTILSLLFLVKAPAKKINLYFSGLFLGLALISRPTAVLFLITLSFYVLKVYKFSGLVKFLAPLIVPIAFFLLYNSIFYESILNQGYSSQLLDSWRTPIFVGFAGLWLSPSKGILVYSPVFLFSLFGSFLVLRKRYTTQPLLYKSFIAIILLHTLVVGMWKHWYGGWSFGYRMASDVIPFLAILLVPYLESGYHQRTKKVFFGLLGLSVLVELLGIAFFDGIWHGVYDKGFKDQRWLWSLKESELVFYVKRVLAKLNVITVSLP</sequence>
<evidence type="ECO:0000313" key="3">
    <source>
        <dbReference type="Proteomes" id="UP000176504"/>
    </source>
</evidence>
<dbReference type="EMBL" id="MEVI01000003">
    <property type="protein sequence ID" value="OGC54966.1"/>
    <property type="molecule type" value="Genomic_DNA"/>
</dbReference>
<feature type="transmembrane region" description="Helical" evidence="1">
    <location>
        <begin position="118"/>
        <end position="141"/>
    </location>
</feature>
<feature type="transmembrane region" description="Helical" evidence="1">
    <location>
        <begin position="241"/>
        <end position="260"/>
    </location>
</feature>
<evidence type="ECO:0000256" key="1">
    <source>
        <dbReference type="SAM" id="Phobius"/>
    </source>
</evidence>
<protein>
    <submittedName>
        <fullName evidence="2">Uncharacterized protein</fullName>
    </submittedName>
</protein>
<dbReference type="Proteomes" id="UP000176504">
    <property type="component" value="Unassembled WGS sequence"/>
</dbReference>
<feature type="transmembrane region" description="Helical" evidence="1">
    <location>
        <begin position="6"/>
        <end position="23"/>
    </location>
</feature>
<reference evidence="2 3" key="1">
    <citation type="journal article" date="2016" name="Nat. Commun.">
        <title>Thousands of microbial genomes shed light on interconnected biogeochemical processes in an aquifer system.</title>
        <authorList>
            <person name="Anantharaman K."/>
            <person name="Brown C.T."/>
            <person name="Hug L.A."/>
            <person name="Sharon I."/>
            <person name="Castelle C.J."/>
            <person name="Probst A.J."/>
            <person name="Thomas B.C."/>
            <person name="Singh A."/>
            <person name="Wilkins M.J."/>
            <person name="Karaoz U."/>
            <person name="Brodie E.L."/>
            <person name="Williams K.H."/>
            <person name="Hubbard S.S."/>
            <person name="Banfield J.F."/>
        </authorList>
    </citation>
    <scope>NUCLEOTIDE SEQUENCE [LARGE SCALE GENOMIC DNA]</scope>
</reference>
<evidence type="ECO:0000313" key="2">
    <source>
        <dbReference type="EMBL" id="OGC54966.1"/>
    </source>
</evidence>
<feature type="transmembrane region" description="Helical" evidence="1">
    <location>
        <begin position="382"/>
        <end position="404"/>
    </location>
</feature>
<keyword evidence="1" id="KW-0812">Transmembrane</keyword>
<keyword evidence="1" id="KW-1133">Transmembrane helix</keyword>
<feature type="transmembrane region" description="Helical" evidence="1">
    <location>
        <begin position="153"/>
        <end position="171"/>
    </location>
</feature>
<proteinExistence type="predicted"/>
<feature type="transmembrane region" description="Helical" evidence="1">
    <location>
        <begin position="90"/>
        <end position="112"/>
    </location>
</feature>
<feature type="transmembrane region" description="Helical" evidence="1">
    <location>
        <begin position="322"/>
        <end position="344"/>
    </location>
</feature>
<dbReference type="AlphaFoldDB" id="A0A1F4VCK2"/>
<feature type="transmembrane region" description="Helical" evidence="1">
    <location>
        <begin position="206"/>
        <end position="229"/>
    </location>
</feature>
<gene>
    <name evidence="2" type="ORF">A3A78_03220</name>
</gene>
<name>A0A1F4VCK2_UNCKA</name>
<accession>A0A1F4VCK2</accession>
<keyword evidence="1" id="KW-0472">Membrane</keyword>
<feature type="transmembrane region" description="Helical" evidence="1">
    <location>
        <begin position="295"/>
        <end position="313"/>
    </location>
</feature>
<feature type="transmembrane region" description="Helical" evidence="1">
    <location>
        <begin position="350"/>
        <end position="370"/>
    </location>
</feature>